<sequence>MDPLLSAEQAVLGAILLDPGQLAHLRWLAPEHFERPVHQALFASLRILRDNAHPALTEDSVPLSWITDAVAEASHHVRGLTEVYAHSLVQSCPRPEHAPVYGRMVLEGAIHRTIAQHAIRLHQVARADAVRGDVEGALHQADVLAGVLRDLSERWGTEARPEHLDSSPRPAAPAPAEGVLDDERFLLAVLIEQPNAMDAVVGWVRPSDFAATAHGQLYRCLGALHHRGEPIDRLTVLWEAQRRGLLADGTFTRDQITSLADGIAAGDADWLGHRVIRSSITRTAATSARAVRAAAEDEALSPGRLINHALHALGPLDDVRARWHASNRSAIPPPAMEAQEPPAEQVHAALARSSPREAWPSAPNRARLATTPPTTHVGHSR</sequence>
<evidence type="ECO:0000256" key="2">
    <source>
        <dbReference type="ARBA" id="ARBA00023125"/>
    </source>
</evidence>
<feature type="region of interest" description="Disordered" evidence="3">
    <location>
        <begin position="330"/>
        <end position="381"/>
    </location>
</feature>
<organism evidence="5 6">
    <name type="scientific">Streptomyces evansiae</name>
    <dbReference type="NCBI Taxonomy" id="3075535"/>
    <lineage>
        <taxon>Bacteria</taxon>
        <taxon>Bacillati</taxon>
        <taxon>Actinomycetota</taxon>
        <taxon>Actinomycetes</taxon>
        <taxon>Kitasatosporales</taxon>
        <taxon>Streptomycetaceae</taxon>
        <taxon>Streptomyces</taxon>
    </lineage>
</organism>
<evidence type="ECO:0000256" key="1">
    <source>
        <dbReference type="ARBA" id="ARBA00022705"/>
    </source>
</evidence>
<dbReference type="RefSeq" id="WP_010262936.1">
    <property type="nucleotide sequence ID" value="NZ_JAVRET010000002.1"/>
</dbReference>
<dbReference type="InterPro" id="IPR036185">
    <property type="entry name" value="DNA_heli_DnaB-like_N_sf"/>
</dbReference>
<protein>
    <submittedName>
        <fullName evidence="5">DnaB-like helicase N-terminal domain-containing protein</fullName>
    </submittedName>
</protein>
<feature type="domain" description="DNA helicase DnaB-like N-terminal" evidence="4">
    <location>
        <begin position="181"/>
        <end position="248"/>
    </location>
</feature>
<feature type="domain" description="DNA helicase DnaB-like N-terminal" evidence="4">
    <location>
        <begin position="5"/>
        <end position="106"/>
    </location>
</feature>
<keyword evidence="6" id="KW-1185">Reference proteome</keyword>
<dbReference type="Pfam" id="PF00772">
    <property type="entry name" value="DnaB"/>
    <property type="match status" value="2"/>
</dbReference>
<keyword evidence="2" id="KW-0238">DNA-binding</keyword>
<comment type="caution">
    <text evidence="5">The sequence shown here is derived from an EMBL/GenBank/DDBJ whole genome shotgun (WGS) entry which is preliminary data.</text>
</comment>
<gene>
    <name evidence="5" type="ORF">RM698_01695</name>
</gene>
<dbReference type="PANTHER" id="PTHR30153">
    <property type="entry name" value="REPLICATIVE DNA HELICASE DNAB"/>
    <property type="match status" value="1"/>
</dbReference>
<proteinExistence type="predicted"/>
<reference evidence="6" key="1">
    <citation type="submission" date="2023-07" db="EMBL/GenBank/DDBJ databases">
        <title>30 novel species of actinomycetes from the DSMZ collection.</title>
        <authorList>
            <person name="Nouioui I."/>
        </authorList>
    </citation>
    <scope>NUCLEOTIDE SEQUENCE [LARGE SCALE GENOMIC DNA]</scope>
    <source>
        <strain evidence="6">DSM 41979</strain>
    </source>
</reference>
<keyword evidence="1" id="KW-0235">DNA replication</keyword>
<accession>A0ABU2QVB5</accession>
<dbReference type="Gene3D" id="1.10.860.10">
    <property type="entry name" value="DNAb Helicase, Chain A"/>
    <property type="match status" value="2"/>
</dbReference>
<dbReference type="PANTHER" id="PTHR30153:SF2">
    <property type="entry name" value="REPLICATIVE DNA HELICASE"/>
    <property type="match status" value="1"/>
</dbReference>
<evidence type="ECO:0000313" key="5">
    <source>
        <dbReference type="EMBL" id="MDT0407764.1"/>
    </source>
</evidence>
<dbReference type="SUPFAM" id="SSF48024">
    <property type="entry name" value="N-terminal domain of DnaB helicase"/>
    <property type="match status" value="2"/>
</dbReference>
<name>A0ABU2QVB5_9ACTN</name>
<dbReference type="InterPro" id="IPR007693">
    <property type="entry name" value="DNA_helicase_DnaB-like_N"/>
</dbReference>
<evidence type="ECO:0000313" key="6">
    <source>
        <dbReference type="Proteomes" id="UP001183610"/>
    </source>
</evidence>
<evidence type="ECO:0000259" key="4">
    <source>
        <dbReference type="Pfam" id="PF00772"/>
    </source>
</evidence>
<evidence type="ECO:0000256" key="3">
    <source>
        <dbReference type="SAM" id="MobiDB-lite"/>
    </source>
</evidence>
<feature type="compositionally biased region" description="Low complexity" evidence="3">
    <location>
        <begin position="336"/>
        <end position="345"/>
    </location>
</feature>
<dbReference type="Proteomes" id="UP001183610">
    <property type="component" value="Unassembled WGS sequence"/>
</dbReference>
<dbReference type="EMBL" id="JAVRET010000002">
    <property type="protein sequence ID" value="MDT0407764.1"/>
    <property type="molecule type" value="Genomic_DNA"/>
</dbReference>
<dbReference type="InterPro" id="IPR016136">
    <property type="entry name" value="DNA_helicase_N/primase_C"/>
</dbReference>